<sequence>MSPTTSPYSPASLKAIQMSMVICLLTTLYLTLTTIFASLASFALGIVTGMTLVALLDQPPLPTPKPSSEALALALAPGPEATTSPSPLAKEAPLASPKPSTEAPAPALAPTPEANIAGPSAAPPAPACGPETKITAPTAAPPTRAPAPEAKKPPQPQSSRTLTAPRACGPQRNGRGGRGGGQHGGRRPPPVPRAPRVAVRAEAPGAWGGDFLAAIRKDDYCAFIQGQVQNVTGERGKLVTRYMGKN</sequence>
<feature type="compositionally biased region" description="Gly residues" evidence="1">
    <location>
        <begin position="174"/>
        <end position="183"/>
    </location>
</feature>
<dbReference type="Proteomes" id="UP000799444">
    <property type="component" value="Unassembled WGS sequence"/>
</dbReference>
<evidence type="ECO:0000313" key="3">
    <source>
        <dbReference type="Proteomes" id="UP000799444"/>
    </source>
</evidence>
<feature type="region of interest" description="Disordered" evidence="1">
    <location>
        <begin position="77"/>
        <end position="193"/>
    </location>
</feature>
<name>A0A9P4QIF8_9PLEO</name>
<comment type="caution">
    <text evidence="2">The sequence shown here is derived from an EMBL/GenBank/DDBJ whole genome shotgun (WGS) entry which is preliminary data.</text>
</comment>
<accession>A0A9P4QIF8</accession>
<dbReference type="AlphaFoldDB" id="A0A9P4QIF8"/>
<protein>
    <submittedName>
        <fullName evidence="2">Uncharacterized protein</fullName>
    </submittedName>
</protein>
<proteinExistence type="predicted"/>
<organism evidence="2 3">
    <name type="scientific">Polyplosphaeria fusca</name>
    <dbReference type="NCBI Taxonomy" id="682080"/>
    <lineage>
        <taxon>Eukaryota</taxon>
        <taxon>Fungi</taxon>
        <taxon>Dikarya</taxon>
        <taxon>Ascomycota</taxon>
        <taxon>Pezizomycotina</taxon>
        <taxon>Dothideomycetes</taxon>
        <taxon>Pleosporomycetidae</taxon>
        <taxon>Pleosporales</taxon>
        <taxon>Tetraplosphaeriaceae</taxon>
        <taxon>Polyplosphaeria</taxon>
    </lineage>
</organism>
<feature type="compositionally biased region" description="Low complexity" evidence="1">
    <location>
        <begin position="99"/>
        <end position="120"/>
    </location>
</feature>
<reference evidence="2" key="1">
    <citation type="journal article" date="2020" name="Stud. Mycol.">
        <title>101 Dothideomycetes genomes: a test case for predicting lifestyles and emergence of pathogens.</title>
        <authorList>
            <person name="Haridas S."/>
            <person name="Albert R."/>
            <person name="Binder M."/>
            <person name="Bloem J."/>
            <person name="Labutti K."/>
            <person name="Salamov A."/>
            <person name="Andreopoulos B."/>
            <person name="Baker S."/>
            <person name="Barry K."/>
            <person name="Bills G."/>
            <person name="Bluhm B."/>
            <person name="Cannon C."/>
            <person name="Castanera R."/>
            <person name="Culley D."/>
            <person name="Daum C."/>
            <person name="Ezra D."/>
            <person name="Gonzalez J."/>
            <person name="Henrissat B."/>
            <person name="Kuo A."/>
            <person name="Liang C."/>
            <person name="Lipzen A."/>
            <person name="Lutzoni F."/>
            <person name="Magnuson J."/>
            <person name="Mondo S."/>
            <person name="Nolan M."/>
            <person name="Ohm R."/>
            <person name="Pangilinan J."/>
            <person name="Park H.-J."/>
            <person name="Ramirez L."/>
            <person name="Alfaro M."/>
            <person name="Sun H."/>
            <person name="Tritt A."/>
            <person name="Yoshinaga Y."/>
            <person name="Zwiers L.-H."/>
            <person name="Turgeon B."/>
            <person name="Goodwin S."/>
            <person name="Spatafora J."/>
            <person name="Crous P."/>
            <person name="Grigoriev I."/>
        </authorList>
    </citation>
    <scope>NUCLEOTIDE SEQUENCE</scope>
    <source>
        <strain evidence="2">CBS 125425</strain>
    </source>
</reference>
<dbReference type="EMBL" id="ML996305">
    <property type="protein sequence ID" value="KAF2727908.1"/>
    <property type="molecule type" value="Genomic_DNA"/>
</dbReference>
<evidence type="ECO:0000256" key="1">
    <source>
        <dbReference type="SAM" id="MobiDB-lite"/>
    </source>
</evidence>
<feature type="compositionally biased region" description="Low complexity" evidence="1">
    <location>
        <begin position="128"/>
        <end position="138"/>
    </location>
</feature>
<evidence type="ECO:0000313" key="2">
    <source>
        <dbReference type="EMBL" id="KAF2727908.1"/>
    </source>
</evidence>
<keyword evidence="3" id="KW-1185">Reference proteome</keyword>
<gene>
    <name evidence="2" type="ORF">EJ04DRAFT_593509</name>
</gene>